<evidence type="ECO:0000313" key="2">
    <source>
        <dbReference type="EMBL" id="TGE26444.1"/>
    </source>
</evidence>
<evidence type="ECO:0000256" key="1">
    <source>
        <dbReference type="SAM" id="SignalP"/>
    </source>
</evidence>
<comment type="caution">
    <text evidence="2">The sequence shown here is derived from an EMBL/GenBank/DDBJ whole genome shotgun (WGS) entry which is preliminary data.</text>
</comment>
<dbReference type="Pfam" id="PF09912">
    <property type="entry name" value="DUF2141"/>
    <property type="match status" value="1"/>
</dbReference>
<feature type="chain" id="PRO_5021341332" evidence="1">
    <location>
        <begin position="26"/>
        <end position="151"/>
    </location>
</feature>
<dbReference type="InterPro" id="IPR018673">
    <property type="entry name" value="DUF2141"/>
</dbReference>
<sequence length="151" mass="16349">MSLLQVALLSVGSTLLPALTSPVSAPATTATSPVHVVVTDLPSTKATVKLYFYNVKENFLKRGSYTLLKYVKPGGNKQITLPLDLPHGEWAVALTQDMNNNDLVDKNFMGIPTEPYAFSNNVRPKLAPPAFDECKFVVNGAAKVVTISMKK</sequence>
<accession>A0A4Z0Q9R2</accession>
<dbReference type="OrthoDB" id="9788332at2"/>
<reference evidence="2 3" key="1">
    <citation type="submission" date="2019-04" db="EMBL/GenBank/DDBJ databases">
        <authorList>
            <person name="Feng G."/>
            <person name="Zhang J."/>
            <person name="Zhu H."/>
        </authorList>
    </citation>
    <scope>NUCLEOTIDE SEQUENCE [LARGE SCALE GENOMIC DNA]</scope>
    <source>
        <strain evidence="2 3">9PBR-1</strain>
    </source>
</reference>
<dbReference type="AlphaFoldDB" id="A0A4Z0Q9R2"/>
<organism evidence="2 3">
    <name type="scientific">Hymenobacter metallicola</name>
    <dbReference type="NCBI Taxonomy" id="2563114"/>
    <lineage>
        <taxon>Bacteria</taxon>
        <taxon>Pseudomonadati</taxon>
        <taxon>Bacteroidota</taxon>
        <taxon>Cytophagia</taxon>
        <taxon>Cytophagales</taxon>
        <taxon>Hymenobacteraceae</taxon>
        <taxon>Hymenobacter</taxon>
    </lineage>
</organism>
<dbReference type="RefSeq" id="WP_135396353.1">
    <property type="nucleotide sequence ID" value="NZ_SRMB01000003.1"/>
</dbReference>
<proteinExistence type="predicted"/>
<protein>
    <submittedName>
        <fullName evidence="2">DUF2141 domain-containing protein</fullName>
    </submittedName>
</protein>
<dbReference type="EMBL" id="SRMB01000003">
    <property type="protein sequence ID" value="TGE26444.1"/>
    <property type="molecule type" value="Genomic_DNA"/>
</dbReference>
<evidence type="ECO:0000313" key="3">
    <source>
        <dbReference type="Proteomes" id="UP000298471"/>
    </source>
</evidence>
<gene>
    <name evidence="2" type="ORF">E5K02_16760</name>
</gene>
<dbReference type="Proteomes" id="UP000298471">
    <property type="component" value="Unassembled WGS sequence"/>
</dbReference>
<name>A0A4Z0Q9R2_9BACT</name>
<keyword evidence="1" id="KW-0732">Signal</keyword>
<keyword evidence="3" id="KW-1185">Reference proteome</keyword>
<feature type="signal peptide" evidence="1">
    <location>
        <begin position="1"/>
        <end position="25"/>
    </location>
</feature>